<dbReference type="GO" id="GO:0008270">
    <property type="term" value="F:zinc ion binding"/>
    <property type="evidence" value="ECO:0007669"/>
    <property type="project" value="InterPro"/>
</dbReference>
<evidence type="ECO:0000256" key="3">
    <source>
        <dbReference type="ARBA" id="ARBA00013190"/>
    </source>
</evidence>
<dbReference type="Gene3D" id="3.40.50.720">
    <property type="entry name" value="NAD(P)-binding Rossmann-like Domain"/>
    <property type="match status" value="1"/>
</dbReference>
<dbReference type="PROSITE" id="PS00059">
    <property type="entry name" value="ADH_ZINC"/>
    <property type="match status" value="1"/>
</dbReference>
<evidence type="ECO:0000256" key="4">
    <source>
        <dbReference type="ARBA" id="ARBA00022723"/>
    </source>
</evidence>
<dbReference type="Proteomes" id="UP000530564">
    <property type="component" value="Unassembled WGS sequence"/>
</dbReference>
<evidence type="ECO:0000256" key="1">
    <source>
        <dbReference type="ARBA" id="ARBA00001947"/>
    </source>
</evidence>
<organism evidence="9 10">
    <name type="scientific">Phenylobacterium haematophilum</name>
    <dbReference type="NCBI Taxonomy" id="98513"/>
    <lineage>
        <taxon>Bacteria</taxon>
        <taxon>Pseudomonadati</taxon>
        <taxon>Pseudomonadota</taxon>
        <taxon>Alphaproteobacteria</taxon>
        <taxon>Caulobacterales</taxon>
        <taxon>Caulobacteraceae</taxon>
        <taxon>Phenylobacterium</taxon>
    </lineage>
</organism>
<keyword evidence="4 7" id="KW-0479">Metal-binding</keyword>
<protein>
    <recommendedName>
        <fullName evidence="3">alcohol dehydrogenase</fullName>
        <ecNumber evidence="3">1.1.1.1</ecNumber>
    </recommendedName>
</protein>
<dbReference type="RefSeq" id="WP_183776419.1">
    <property type="nucleotide sequence ID" value="NZ_JACIDK010000007.1"/>
</dbReference>
<evidence type="ECO:0000259" key="8">
    <source>
        <dbReference type="SMART" id="SM00829"/>
    </source>
</evidence>
<dbReference type="Gene3D" id="3.90.180.10">
    <property type="entry name" value="Medium-chain alcohol dehydrogenases, catalytic domain"/>
    <property type="match status" value="1"/>
</dbReference>
<dbReference type="InterPro" id="IPR013154">
    <property type="entry name" value="ADH-like_N"/>
</dbReference>
<evidence type="ECO:0000313" key="10">
    <source>
        <dbReference type="Proteomes" id="UP000530564"/>
    </source>
</evidence>
<evidence type="ECO:0000313" key="9">
    <source>
        <dbReference type="EMBL" id="MBB3893168.1"/>
    </source>
</evidence>
<dbReference type="InterPro" id="IPR002328">
    <property type="entry name" value="ADH_Zn_CS"/>
</dbReference>
<proteinExistence type="inferred from homology"/>
<evidence type="ECO:0000256" key="7">
    <source>
        <dbReference type="RuleBase" id="RU361277"/>
    </source>
</evidence>
<evidence type="ECO:0000256" key="5">
    <source>
        <dbReference type="ARBA" id="ARBA00022833"/>
    </source>
</evidence>
<reference evidence="9 10" key="1">
    <citation type="submission" date="2020-08" db="EMBL/GenBank/DDBJ databases">
        <title>Genomic Encyclopedia of Type Strains, Phase IV (KMG-IV): sequencing the most valuable type-strain genomes for metagenomic binning, comparative biology and taxonomic classification.</title>
        <authorList>
            <person name="Goeker M."/>
        </authorList>
    </citation>
    <scope>NUCLEOTIDE SEQUENCE [LARGE SCALE GENOMIC DNA]</scope>
    <source>
        <strain evidence="9 10">DSM 21793</strain>
    </source>
</reference>
<comment type="caution">
    <text evidence="9">The sequence shown here is derived from an EMBL/GenBank/DDBJ whole genome shotgun (WGS) entry which is preliminary data.</text>
</comment>
<dbReference type="SUPFAM" id="SSF51735">
    <property type="entry name" value="NAD(P)-binding Rossmann-fold domains"/>
    <property type="match status" value="1"/>
</dbReference>
<dbReference type="CDD" id="cd05284">
    <property type="entry name" value="arabinose_DH_like"/>
    <property type="match status" value="1"/>
</dbReference>
<keyword evidence="10" id="KW-1185">Reference proteome</keyword>
<evidence type="ECO:0000256" key="2">
    <source>
        <dbReference type="ARBA" id="ARBA00008072"/>
    </source>
</evidence>
<comment type="similarity">
    <text evidence="2 7">Belongs to the zinc-containing alcohol dehydrogenase family.</text>
</comment>
<dbReference type="AlphaFoldDB" id="A0A840A467"/>
<dbReference type="GO" id="GO:0004022">
    <property type="term" value="F:alcohol dehydrogenase (NAD+) activity"/>
    <property type="evidence" value="ECO:0007669"/>
    <property type="project" value="UniProtKB-EC"/>
</dbReference>
<keyword evidence="6 9" id="KW-0560">Oxidoreductase</keyword>
<name>A0A840A467_9CAUL</name>
<dbReference type="InterPro" id="IPR013149">
    <property type="entry name" value="ADH-like_C"/>
</dbReference>
<dbReference type="GO" id="GO:0005737">
    <property type="term" value="C:cytoplasm"/>
    <property type="evidence" value="ECO:0007669"/>
    <property type="project" value="TreeGrafter"/>
</dbReference>
<gene>
    <name evidence="9" type="ORF">GGQ61_003906</name>
</gene>
<comment type="cofactor">
    <cofactor evidence="1 7">
        <name>Zn(2+)</name>
        <dbReference type="ChEBI" id="CHEBI:29105"/>
    </cofactor>
</comment>
<accession>A0A840A467</accession>
<dbReference type="SMART" id="SM00829">
    <property type="entry name" value="PKS_ER"/>
    <property type="match status" value="1"/>
</dbReference>
<dbReference type="InterPro" id="IPR011032">
    <property type="entry name" value="GroES-like_sf"/>
</dbReference>
<keyword evidence="5 7" id="KW-0862">Zinc</keyword>
<dbReference type="Pfam" id="PF00107">
    <property type="entry name" value="ADH_zinc_N"/>
    <property type="match status" value="1"/>
</dbReference>
<sequence length="343" mass="35693">MKAVRFIASGRPPEVVDIPKPVPGPGQVLVRMGGAGVCHSDLHVLDHGFSVPGPFTLGHENAGWIEQLGEGVSGWKEGDPVAVYGPWGCGQCKTCQSSAENYCERHASIPSYGGGLGSDGGMAEFMIVPSARLLVPLGGLDPLAAAPLSDAALTPYHAIKTALPLLTPDATVLVLGVGGLGHMAVQILRALTSAKVIAGDIDETKLAHARQLGVAHTVNTRNADLAAEEISDLAGPRGITVALDFVGAQPTVDLCARTVGRASRLTIVGLAGGVLSYSANNPPYGTQVSVPYWGSRTELMEVIALAQSGAIKADIETFPLDRAVDVYQRLREGKIHGRAVLRP</sequence>
<dbReference type="PANTHER" id="PTHR42940:SF8">
    <property type="entry name" value="VACUOLAR PROTEIN SORTING-ASSOCIATED PROTEIN 11"/>
    <property type="match status" value="1"/>
</dbReference>
<dbReference type="EC" id="1.1.1.1" evidence="3"/>
<feature type="domain" description="Enoyl reductase (ER)" evidence="8">
    <location>
        <begin position="10"/>
        <end position="341"/>
    </location>
</feature>
<dbReference type="InterPro" id="IPR020843">
    <property type="entry name" value="ER"/>
</dbReference>
<dbReference type="InterPro" id="IPR036291">
    <property type="entry name" value="NAD(P)-bd_dom_sf"/>
</dbReference>
<dbReference type="EMBL" id="JACIDK010000007">
    <property type="protein sequence ID" value="MBB3893168.1"/>
    <property type="molecule type" value="Genomic_DNA"/>
</dbReference>
<dbReference type="SUPFAM" id="SSF50129">
    <property type="entry name" value="GroES-like"/>
    <property type="match status" value="1"/>
</dbReference>
<dbReference type="PANTHER" id="PTHR42940">
    <property type="entry name" value="ALCOHOL DEHYDROGENASE 1-RELATED"/>
    <property type="match status" value="1"/>
</dbReference>
<dbReference type="Pfam" id="PF08240">
    <property type="entry name" value="ADH_N"/>
    <property type="match status" value="1"/>
</dbReference>
<evidence type="ECO:0000256" key="6">
    <source>
        <dbReference type="ARBA" id="ARBA00023002"/>
    </source>
</evidence>